<dbReference type="Proteomes" id="UP000054388">
    <property type="component" value="Unassembled WGS sequence"/>
</dbReference>
<evidence type="ECO:0000313" key="2">
    <source>
        <dbReference type="Proteomes" id="UP000054388"/>
    </source>
</evidence>
<protein>
    <submittedName>
        <fullName evidence="1">Uncharacterized protein</fullName>
    </submittedName>
</protein>
<dbReference type="EMBL" id="LMAI01000004">
    <property type="protein sequence ID" value="KUJ56542.1"/>
    <property type="molecule type" value="Genomic_DNA"/>
</dbReference>
<name>A0A101CHU9_9FLAO</name>
<accession>A0A101CHU9</accession>
<gene>
    <name evidence="1" type="ORF">AR686_08260</name>
</gene>
<organism evidence="1 2">
    <name type="scientific">Chryseobacterium aquaticum subsp. greenlandense</name>
    <dbReference type="NCBI Taxonomy" id="345663"/>
    <lineage>
        <taxon>Bacteria</taxon>
        <taxon>Pseudomonadati</taxon>
        <taxon>Bacteroidota</taxon>
        <taxon>Flavobacteriia</taxon>
        <taxon>Flavobacteriales</taxon>
        <taxon>Weeksellaceae</taxon>
        <taxon>Chryseobacterium group</taxon>
        <taxon>Chryseobacterium</taxon>
    </lineage>
</organism>
<proteinExistence type="predicted"/>
<dbReference type="AlphaFoldDB" id="A0A101CHU9"/>
<evidence type="ECO:0000313" key="1">
    <source>
        <dbReference type="EMBL" id="KUJ56542.1"/>
    </source>
</evidence>
<reference evidence="1 2" key="1">
    <citation type="submission" date="2015-10" db="EMBL/GenBank/DDBJ databases">
        <title>Genome sequence of Chryseobacterium greenlandense.</title>
        <authorList>
            <person name="Newman J."/>
            <person name="Fischer K."/>
            <person name="Miller J."/>
        </authorList>
    </citation>
    <scope>NUCLEOTIDE SEQUENCE [LARGE SCALE GENOMIC DNA]</scope>
    <source>
        <strain evidence="1 2">UMB34</strain>
    </source>
</reference>
<dbReference type="RefSeq" id="WP_059136494.1">
    <property type="nucleotide sequence ID" value="NZ_LMAI01000004.1"/>
</dbReference>
<sequence length="98" mass="10696">MTFGVAGLVSAKEVNLNTDKNGDKSKETKSSQNEKVLQQCIQVQMYVWCTDEMVPDTMCWGEGAGVGCETYRSATLNLIRNSQLLTEYFCGEGTGSGL</sequence>
<comment type="caution">
    <text evidence="1">The sequence shown here is derived from an EMBL/GenBank/DDBJ whole genome shotgun (WGS) entry which is preliminary data.</text>
</comment>